<evidence type="ECO:0000256" key="2">
    <source>
        <dbReference type="SAM" id="Phobius"/>
    </source>
</evidence>
<dbReference type="OrthoDB" id="26006at10239"/>
<keyword evidence="5" id="KW-1185">Reference proteome</keyword>
<keyword evidence="2" id="KW-0812">Transmembrane</keyword>
<reference evidence="4 5" key="1">
    <citation type="journal article" date="2015" name="Appl. Environ. Microbiol.">
        <title>Targeting Enterococcus faecalis Biofilms with Phage Therapy.</title>
        <authorList>
            <person name="Khalifa L."/>
            <person name="Brosh Y."/>
            <person name="Gelman D."/>
            <person name="Coppenhagen-Glazer S."/>
            <person name="Beyth S."/>
            <person name="Poradosu-Cohen R."/>
            <person name="Que Y.A."/>
            <person name="Beyth N."/>
            <person name="Hazan R."/>
        </authorList>
    </citation>
    <scope>NUCLEOTIDE SEQUENCE [LARGE SCALE GENOMIC DNA]</scope>
</reference>
<organism evidence="4 5">
    <name type="scientific">Enterococcus phage EFDG1</name>
    <dbReference type="NCBI Taxonomy" id="1597976"/>
    <lineage>
        <taxon>Viruses</taxon>
        <taxon>Duplodnaviria</taxon>
        <taxon>Heunggongvirae</taxon>
        <taxon>Uroviricota</taxon>
        <taxon>Caudoviricetes</taxon>
        <taxon>Herelleviridae</taxon>
        <taxon>Brockvirinae</taxon>
        <taxon>Schiekvirus</taxon>
        <taxon>Schiekvirus EFDG1</taxon>
    </lineage>
</organism>
<feature type="domain" description="DUF7201" evidence="3">
    <location>
        <begin position="12"/>
        <end position="91"/>
    </location>
</feature>
<dbReference type="KEGG" id="vg:26644449"/>
<protein>
    <recommendedName>
        <fullName evidence="3">DUF7201 domain-containing protein</fullName>
    </recommendedName>
</protein>
<dbReference type="RefSeq" id="YP_009218305.1">
    <property type="nucleotide sequence ID" value="NC_029009.1"/>
</dbReference>
<evidence type="ECO:0000313" key="5">
    <source>
        <dbReference type="Proteomes" id="UP000032402"/>
    </source>
</evidence>
<feature type="coiled-coil region" evidence="1">
    <location>
        <begin position="34"/>
        <end position="61"/>
    </location>
</feature>
<dbReference type="Pfam" id="PF23831">
    <property type="entry name" value="DUF7201"/>
    <property type="match status" value="1"/>
</dbReference>
<dbReference type="InterPro" id="IPR055625">
    <property type="entry name" value="DUF7201"/>
</dbReference>
<keyword evidence="2" id="KW-0472">Membrane</keyword>
<dbReference type="EMBL" id="KP339049">
    <property type="protein sequence ID" value="AJP61411.1"/>
    <property type="molecule type" value="Genomic_DNA"/>
</dbReference>
<feature type="transmembrane region" description="Helical" evidence="2">
    <location>
        <begin position="93"/>
        <end position="113"/>
    </location>
</feature>
<keyword evidence="2" id="KW-1133">Transmembrane helix</keyword>
<evidence type="ECO:0000313" key="4">
    <source>
        <dbReference type="EMBL" id="AJP61411.1"/>
    </source>
</evidence>
<accession>A0A0C5K954</accession>
<keyword evidence="1" id="KW-0175">Coiled coil</keyword>
<name>A0A0C5K954_9CAUD</name>
<dbReference type="GeneID" id="26644449"/>
<evidence type="ECO:0000259" key="3">
    <source>
        <dbReference type="Pfam" id="PF23831"/>
    </source>
</evidence>
<dbReference type="Gene3D" id="1.20.5.340">
    <property type="match status" value="1"/>
</dbReference>
<proteinExistence type="predicted"/>
<evidence type="ECO:0000256" key="1">
    <source>
        <dbReference type="SAM" id="Coils"/>
    </source>
</evidence>
<dbReference type="Proteomes" id="UP000032402">
    <property type="component" value="Segment"/>
</dbReference>
<sequence length="115" mass="13318">MNDYQVGDLVLRLQRLEDKLQHGELTEKGIKQDNTELNNAVSELKDIVNSLDKRLAVHEEKYSHLTYQITKLEETIDALEGVNDKEFDHKRDIVENIFMIVLGAVVTYVFSIFKP</sequence>